<keyword evidence="1" id="KW-0677">Repeat</keyword>
<dbReference type="SUPFAM" id="SSF117281">
    <property type="entry name" value="Kelch motif"/>
    <property type="match status" value="1"/>
</dbReference>
<dbReference type="PANTHER" id="PTHR47435:SF4">
    <property type="entry name" value="KELCH REPEAT PROTEIN (AFU_ORTHOLOGUE AFUA_5G12780)"/>
    <property type="match status" value="1"/>
</dbReference>
<evidence type="ECO:0000256" key="1">
    <source>
        <dbReference type="ARBA" id="ARBA00022737"/>
    </source>
</evidence>
<dbReference type="Pfam" id="PF24681">
    <property type="entry name" value="Kelch_KLHDC2_KLHL20_DRC7"/>
    <property type="match status" value="1"/>
</dbReference>
<accession>A0A4S9CFR6</accession>
<sequence length="457" mass="49399">MSLREAYQESGFLESFVDDSNAAPSATTNVANLVIKSIIPLECVLAAGVAPSLPQAIPTIKVSPDIAPPPHGHVESGSPVTYHNQYPQLPGLQSFITIYSYMQKMATVTGKWTLVHKTQSLQRSSQTLSTLNNRALIFGGELIPRQPRDNDVYILNLSPPCKQPGYKASLQSYRDGPSTIPEYAGDIPSARVGTASTVVDGKIYYFSGRGGVDMAPVDENGQLWQFCFSDAHGVGWHLIAPADASQPVPEPRSYHCMTSDGTANLYIHAGCPTSGRLSDLWSFNVNDRKWTQLASAPSAPRGGTSMTYHAEKLYRMGGFDGKHEIGGEIDIYDIASDTWSTHTFISDGVNGPGARSVATLLAMNIDGKASLITTFGESDPSALGHAGAGNMLPDSWVCDVETKAWRRVEVEKGKKVPQSRGWFAADIVTFDDEQGIIIQGGLAEDNERLDDAWVLSF</sequence>
<comment type="caution">
    <text evidence="3">The sequence shown here is derived from an EMBL/GenBank/DDBJ whole genome shotgun (WGS) entry which is preliminary data.</text>
</comment>
<dbReference type="PANTHER" id="PTHR47435">
    <property type="entry name" value="KELCH REPEAT PROTEIN (AFU_ORTHOLOGUE AFUA_5G12780)"/>
    <property type="match status" value="1"/>
</dbReference>
<proteinExistence type="predicted"/>
<dbReference type="Gene3D" id="2.120.10.80">
    <property type="entry name" value="Kelch-type beta propeller"/>
    <property type="match status" value="2"/>
</dbReference>
<reference evidence="3" key="1">
    <citation type="submission" date="2018-10" db="EMBL/GenBank/DDBJ databases">
        <title>Fifty Aureobasidium pullulans genomes reveal a recombining polyextremotolerant generalist.</title>
        <authorList>
            <person name="Gostincar C."/>
            <person name="Turk M."/>
            <person name="Zajc J."/>
            <person name="Gunde-Cimerman N."/>
        </authorList>
    </citation>
    <scope>NUCLEOTIDE SEQUENCE [LARGE SCALE GENOMIC DNA]</scope>
    <source>
        <strain evidence="3">EXF-10085</strain>
    </source>
</reference>
<dbReference type="EMBL" id="QZAS01000025">
    <property type="protein sequence ID" value="THX05922.1"/>
    <property type="molecule type" value="Genomic_DNA"/>
</dbReference>
<evidence type="ECO:0000313" key="3">
    <source>
        <dbReference type="EMBL" id="THX05922.1"/>
    </source>
</evidence>
<dbReference type="AlphaFoldDB" id="A0A4S9CFR6"/>
<evidence type="ECO:0000256" key="2">
    <source>
        <dbReference type="ARBA" id="ARBA00023004"/>
    </source>
</evidence>
<keyword evidence="2" id="KW-0408">Iron</keyword>
<protein>
    <submittedName>
        <fullName evidence="3">Kelch repeat protein</fullName>
    </submittedName>
</protein>
<gene>
    <name evidence="3" type="ORF">D6D13_06805</name>
</gene>
<name>A0A4S9CFR6_AURPU</name>
<organism evidence="3">
    <name type="scientific">Aureobasidium pullulans</name>
    <name type="common">Black yeast</name>
    <name type="synonym">Pullularia pullulans</name>
    <dbReference type="NCBI Taxonomy" id="5580"/>
    <lineage>
        <taxon>Eukaryota</taxon>
        <taxon>Fungi</taxon>
        <taxon>Dikarya</taxon>
        <taxon>Ascomycota</taxon>
        <taxon>Pezizomycotina</taxon>
        <taxon>Dothideomycetes</taxon>
        <taxon>Dothideomycetidae</taxon>
        <taxon>Dothideales</taxon>
        <taxon>Saccotheciaceae</taxon>
        <taxon>Aureobasidium</taxon>
    </lineage>
</organism>
<dbReference type="InterPro" id="IPR015915">
    <property type="entry name" value="Kelch-typ_b-propeller"/>
</dbReference>
<dbReference type="GO" id="GO:0019760">
    <property type="term" value="P:glucosinolate metabolic process"/>
    <property type="evidence" value="ECO:0007669"/>
    <property type="project" value="UniProtKB-ARBA"/>
</dbReference>